<comment type="caution">
    <text evidence="3">The sequence shown here is derived from an EMBL/GenBank/DDBJ whole genome shotgun (WGS) entry which is preliminary data.</text>
</comment>
<evidence type="ECO:0000313" key="3">
    <source>
        <dbReference type="EMBL" id="MER6433668.1"/>
    </source>
</evidence>
<keyword evidence="4" id="KW-1185">Reference proteome</keyword>
<dbReference type="Proteomes" id="UP001470023">
    <property type="component" value="Unassembled WGS sequence"/>
</dbReference>
<organism evidence="3 4">
    <name type="scientific">Streptomyces sp. 900105245</name>
    <dbReference type="NCBI Taxonomy" id="3154379"/>
    <lineage>
        <taxon>Bacteria</taxon>
        <taxon>Bacillati</taxon>
        <taxon>Actinomycetota</taxon>
        <taxon>Actinomycetes</taxon>
        <taxon>Kitasatosporales</taxon>
        <taxon>Streptomycetaceae</taxon>
        <taxon>Streptomyces</taxon>
    </lineage>
</organism>
<proteinExistence type="predicted"/>
<gene>
    <name evidence="3" type="ORF">ABT272_39015</name>
</gene>
<evidence type="ECO:0000256" key="1">
    <source>
        <dbReference type="SAM" id="MobiDB-lite"/>
    </source>
</evidence>
<accession>A0ABV1UIW0</accession>
<dbReference type="RefSeq" id="WP_263280005.1">
    <property type="nucleotide sequence ID" value="NZ_JBEPAZ010000065.1"/>
</dbReference>
<name>A0ABV1UIW0_9ACTN</name>
<evidence type="ECO:0000256" key="2">
    <source>
        <dbReference type="SAM" id="Phobius"/>
    </source>
</evidence>
<keyword evidence="2" id="KW-0812">Transmembrane</keyword>
<dbReference type="EMBL" id="JBEPAZ010000065">
    <property type="protein sequence ID" value="MER6433668.1"/>
    <property type="molecule type" value="Genomic_DNA"/>
</dbReference>
<feature type="region of interest" description="Disordered" evidence="1">
    <location>
        <begin position="81"/>
        <end position="100"/>
    </location>
</feature>
<feature type="transmembrane region" description="Helical" evidence="2">
    <location>
        <begin position="12"/>
        <end position="31"/>
    </location>
</feature>
<sequence>MVNKLRRDGRPVYAGVPLASALGVGGASALACRRRSGFDTLATVVAATTLLMAGVSVYKLLPRRRPSVFVTGIPIPAAPERLAPRRPDAQDMVEAQAKVL</sequence>
<keyword evidence="2" id="KW-1133">Transmembrane helix</keyword>
<protein>
    <submittedName>
        <fullName evidence="3">Uncharacterized protein</fullName>
    </submittedName>
</protein>
<keyword evidence="2" id="KW-0472">Membrane</keyword>
<feature type="transmembrane region" description="Helical" evidence="2">
    <location>
        <begin position="37"/>
        <end position="58"/>
    </location>
</feature>
<reference evidence="3 4" key="1">
    <citation type="submission" date="2024-06" db="EMBL/GenBank/DDBJ databases">
        <title>The Natural Products Discovery Center: Release of the First 8490 Sequenced Strains for Exploring Actinobacteria Biosynthetic Diversity.</title>
        <authorList>
            <person name="Kalkreuter E."/>
            <person name="Kautsar S.A."/>
            <person name="Yang D."/>
            <person name="Bader C.D."/>
            <person name="Teijaro C.N."/>
            <person name="Fluegel L."/>
            <person name="Davis C.M."/>
            <person name="Simpson J.R."/>
            <person name="Lauterbach L."/>
            <person name="Steele A.D."/>
            <person name="Gui C."/>
            <person name="Meng S."/>
            <person name="Li G."/>
            <person name="Viehrig K."/>
            <person name="Ye F."/>
            <person name="Su P."/>
            <person name="Kiefer A.F."/>
            <person name="Nichols A."/>
            <person name="Cepeda A.J."/>
            <person name="Yan W."/>
            <person name="Fan B."/>
            <person name="Jiang Y."/>
            <person name="Adhikari A."/>
            <person name="Zheng C.-J."/>
            <person name="Schuster L."/>
            <person name="Cowan T.M."/>
            <person name="Smanski M.J."/>
            <person name="Chevrette M.G."/>
            <person name="De Carvalho L.P.S."/>
            <person name="Shen B."/>
        </authorList>
    </citation>
    <scope>NUCLEOTIDE SEQUENCE [LARGE SCALE GENOMIC DNA]</scope>
    <source>
        <strain evidence="3 4">NPDC001166</strain>
    </source>
</reference>
<evidence type="ECO:0000313" key="4">
    <source>
        <dbReference type="Proteomes" id="UP001470023"/>
    </source>
</evidence>
<dbReference type="PROSITE" id="PS51257">
    <property type="entry name" value="PROKAR_LIPOPROTEIN"/>
    <property type="match status" value="1"/>
</dbReference>